<dbReference type="Gene3D" id="3.40.630.10">
    <property type="entry name" value="Zn peptidases"/>
    <property type="match status" value="1"/>
</dbReference>
<dbReference type="RefSeq" id="WP_091351507.1">
    <property type="nucleotide sequence ID" value="NZ_FOIF01000075.1"/>
</dbReference>
<accession>A0A1I0CHX7</accession>
<dbReference type="PANTHER" id="PTHR30575">
    <property type="entry name" value="PEPTIDASE M20"/>
    <property type="match status" value="1"/>
</dbReference>
<keyword evidence="3" id="KW-0378">Hydrolase</keyword>
<name>A0A1I0CHX7_9FIRM</name>
<dbReference type="Gene3D" id="3.30.70.360">
    <property type="match status" value="1"/>
</dbReference>
<dbReference type="Pfam" id="PF07687">
    <property type="entry name" value="M20_dimer"/>
    <property type="match status" value="1"/>
</dbReference>
<dbReference type="Pfam" id="PF01546">
    <property type="entry name" value="Peptidase_M20"/>
    <property type="match status" value="1"/>
</dbReference>
<dbReference type="InterPro" id="IPR052030">
    <property type="entry name" value="Peptidase_M20/M20A_hydrolases"/>
</dbReference>
<dbReference type="GO" id="GO:0046657">
    <property type="term" value="P:folic acid catabolic process"/>
    <property type="evidence" value="ECO:0007669"/>
    <property type="project" value="TreeGrafter"/>
</dbReference>
<proteinExistence type="inferred from homology"/>
<keyword evidence="4" id="KW-1185">Reference proteome</keyword>
<evidence type="ECO:0000259" key="2">
    <source>
        <dbReference type="Pfam" id="PF07687"/>
    </source>
</evidence>
<dbReference type="InterPro" id="IPR002933">
    <property type="entry name" value="Peptidase_M20"/>
</dbReference>
<dbReference type="InterPro" id="IPR017439">
    <property type="entry name" value="Amidohydrolase"/>
</dbReference>
<dbReference type="CDD" id="cd03887">
    <property type="entry name" value="M20_Acy1L2"/>
    <property type="match status" value="1"/>
</dbReference>
<feature type="domain" description="Peptidase M20 dimerisation" evidence="2">
    <location>
        <begin position="170"/>
        <end position="260"/>
    </location>
</feature>
<gene>
    <name evidence="3" type="ORF">SAMN03080614_10752</name>
</gene>
<comment type="similarity">
    <text evidence="1">Belongs to the peptidase M20A family.</text>
</comment>
<dbReference type="PIRSF" id="PIRSF037226">
    <property type="entry name" value="Amidohydrolase_ACY1L2_prd"/>
    <property type="match status" value="1"/>
</dbReference>
<dbReference type="SUPFAM" id="SSF55031">
    <property type="entry name" value="Bacterial exopeptidase dimerisation domain"/>
    <property type="match status" value="1"/>
</dbReference>
<dbReference type="Proteomes" id="UP000243819">
    <property type="component" value="Unassembled WGS sequence"/>
</dbReference>
<dbReference type="EMBL" id="FOIF01000075">
    <property type="protein sequence ID" value="SET19008.1"/>
    <property type="molecule type" value="Genomic_DNA"/>
</dbReference>
<dbReference type="GO" id="GO:0071713">
    <property type="term" value="F:para-aminobenzoyl-glutamate hydrolase activity"/>
    <property type="evidence" value="ECO:0007669"/>
    <property type="project" value="TreeGrafter"/>
</dbReference>
<dbReference type="InterPro" id="IPR036264">
    <property type="entry name" value="Bact_exopeptidase_dim_dom"/>
</dbReference>
<dbReference type="GO" id="GO:0016805">
    <property type="term" value="F:dipeptidase activity"/>
    <property type="evidence" value="ECO:0007669"/>
    <property type="project" value="InterPro"/>
</dbReference>
<dbReference type="GO" id="GO:0005737">
    <property type="term" value="C:cytoplasm"/>
    <property type="evidence" value="ECO:0007669"/>
    <property type="project" value="TreeGrafter"/>
</dbReference>
<reference evidence="4" key="1">
    <citation type="submission" date="2016-10" db="EMBL/GenBank/DDBJ databases">
        <authorList>
            <person name="Varghese N."/>
            <person name="Submissions S."/>
        </authorList>
    </citation>
    <scope>NUCLEOTIDE SEQUENCE [LARGE SCALE GENOMIC DNA]</scope>
    <source>
        <strain evidence="4">DSM 13577</strain>
    </source>
</reference>
<dbReference type="InterPro" id="IPR017144">
    <property type="entry name" value="Xaa-Arg_dipeptidase"/>
</dbReference>
<dbReference type="SUPFAM" id="SSF53187">
    <property type="entry name" value="Zn-dependent exopeptidases"/>
    <property type="match status" value="1"/>
</dbReference>
<dbReference type="AlphaFoldDB" id="A0A1I0CHX7"/>
<sequence>MKEKILKFIKEKEKEYFQLARYIWENPELGNQEYKAMEKLTEKLQSEGFSVEKGTAGLKTAFTAWYGGEKPGPIIAFLGEYDALPQLGHGCGHNLIGVGAVLAAVSLKAAVDLYGGKVMVIGTPAEETDGGKVIMVDNGVFDSVDIAMMIHPASSYESSGTSLAMEALQFDFYGKAAHGASSPHKGINALDAVVNMYVAISTLRQQLTSDIRIHGIISKGGEAANIIPDHTQARYYVRAKEKESLKEVIKKVKNCAQAAALATGCTVEISNYELSYDNLISNTRLSQLFDNNLIQTGVSPGEIKQGLEHGSLDIGNVSQVVPAIHPFVKICEENLAAHTLEFKEAAGSEEGFKLFIKGIQALALTAFDLLTRPELVEEIKKEHRGG</sequence>
<dbReference type="NCBIfam" id="TIGR01891">
    <property type="entry name" value="amidohydrolases"/>
    <property type="match status" value="1"/>
</dbReference>
<dbReference type="InterPro" id="IPR011650">
    <property type="entry name" value="Peptidase_M20_dimer"/>
</dbReference>
<protein>
    <recommendedName>
        <fullName evidence="1">Peptidase M20 domain-containing protein 2</fullName>
    </recommendedName>
</protein>
<evidence type="ECO:0000256" key="1">
    <source>
        <dbReference type="PIRNR" id="PIRNR037226"/>
    </source>
</evidence>
<evidence type="ECO:0000313" key="4">
    <source>
        <dbReference type="Proteomes" id="UP000243819"/>
    </source>
</evidence>
<organism evidence="3 4">
    <name type="scientific">Anaerobranca gottschalkii DSM 13577</name>
    <dbReference type="NCBI Taxonomy" id="1120990"/>
    <lineage>
        <taxon>Bacteria</taxon>
        <taxon>Bacillati</taxon>
        <taxon>Bacillota</taxon>
        <taxon>Clostridia</taxon>
        <taxon>Eubacteriales</taxon>
        <taxon>Proteinivoracaceae</taxon>
        <taxon>Anaerobranca</taxon>
    </lineage>
</organism>
<evidence type="ECO:0000313" key="3">
    <source>
        <dbReference type="EMBL" id="SET19008.1"/>
    </source>
</evidence>
<dbReference type="FunFam" id="3.30.70.360:FF:000004">
    <property type="entry name" value="Peptidase M20 domain-containing protein 2"/>
    <property type="match status" value="1"/>
</dbReference>
<dbReference type="STRING" id="1120990.SAMN03080614_10752"/>
<dbReference type="OrthoDB" id="9781032at2"/>
<dbReference type="PANTHER" id="PTHR30575:SF0">
    <property type="entry name" value="XAA-ARG DIPEPTIDASE"/>
    <property type="match status" value="1"/>
</dbReference>